<evidence type="ECO:0000259" key="6">
    <source>
        <dbReference type="Pfam" id="PF18317"/>
    </source>
</evidence>
<evidence type="ECO:0000313" key="7">
    <source>
        <dbReference type="EMBL" id="MBB4052117.1"/>
    </source>
</evidence>
<dbReference type="InterPro" id="IPR046346">
    <property type="entry name" value="Aminoacid_DH-like_N_sf"/>
</dbReference>
<sequence length="307" mass="32694">MTKQGDRVRKAFAIVDAARSGFAGRQDKVVRVGLLGRGIGSSLTPAMHEAEGERHGLHYRYDLIDFDRLGLEDNDLEAMLAAVKERGYSGLNITYPFKQAILPLLDDLSPEADLIGAVNTVVLRHGGCMGHNTDSWGFAQSVRVGLGAVQMDHVVQVGAGGAGAAIAHALVQLGATSLDIVDADAARAQILATHIARTSNARTRALMPDQLGEAIGQAAGVVNATPVGMEKLPGMPFDPAILGRHQWLADIIYFPRETELIRQASRLGCRTLPGGGMAIYQAARAFRLFTDIDPDSAEMSKTFAANA</sequence>
<feature type="binding site" evidence="4">
    <location>
        <position position="134"/>
    </location>
    <ligand>
        <name>shikimate</name>
        <dbReference type="ChEBI" id="CHEBI:36208"/>
    </ligand>
</feature>
<dbReference type="InterPro" id="IPR022893">
    <property type="entry name" value="Shikimate_DH_fam"/>
</dbReference>
<dbReference type="Proteomes" id="UP000547011">
    <property type="component" value="Unassembled WGS sequence"/>
</dbReference>
<keyword evidence="4" id="KW-0028">Amino-acid biosynthesis</keyword>
<dbReference type="GO" id="GO:0004764">
    <property type="term" value="F:shikimate 3-dehydrogenase (NADP+) activity"/>
    <property type="evidence" value="ECO:0007669"/>
    <property type="project" value="UniProtKB-UniRule"/>
</dbReference>
<keyword evidence="3 4" id="KW-0057">Aromatic amino acid biosynthesis</keyword>
<dbReference type="SUPFAM" id="SSF53223">
    <property type="entry name" value="Aminoacid dehydrogenase-like, N-terminal domain"/>
    <property type="match status" value="1"/>
</dbReference>
<dbReference type="GO" id="GO:0008652">
    <property type="term" value="P:amino acid biosynthetic process"/>
    <property type="evidence" value="ECO:0007669"/>
    <property type="project" value="UniProtKB-KW"/>
</dbReference>
<evidence type="ECO:0000256" key="1">
    <source>
        <dbReference type="ARBA" id="ARBA00004871"/>
    </source>
</evidence>
<accession>A0A7W6IMW8</accession>
<dbReference type="Gene3D" id="3.40.50.720">
    <property type="entry name" value="NAD(P)-binding Rossmann-like Domain"/>
    <property type="match status" value="1"/>
</dbReference>
<dbReference type="NCBIfam" id="NF009201">
    <property type="entry name" value="PRK12549.1"/>
    <property type="match status" value="1"/>
</dbReference>
<protein>
    <recommendedName>
        <fullName evidence="4">Shikimate dehydrogenase (NADP(+))</fullName>
        <shortName evidence="4">SDH</shortName>
        <ecNumber evidence="4">1.1.1.25</ecNumber>
    </recommendedName>
</protein>
<keyword evidence="8" id="KW-1185">Reference proteome</keyword>
<comment type="caution">
    <text evidence="7">The sequence shown here is derived from an EMBL/GenBank/DDBJ whole genome shotgun (WGS) entry which is preliminary data.</text>
</comment>
<comment type="caution">
    <text evidence="4">Lacks conserved residue(s) required for the propagation of feature annotation.</text>
</comment>
<comment type="subunit">
    <text evidence="4">Homodimer.</text>
</comment>
<keyword evidence="2 4" id="KW-0560">Oxidoreductase</keyword>
<feature type="domain" description="SDH C-terminal" evidence="6">
    <location>
        <begin position="276"/>
        <end position="299"/>
    </location>
</feature>
<dbReference type="Gene3D" id="3.40.50.10860">
    <property type="entry name" value="Leucine Dehydrogenase, chain A, domain 1"/>
    <property type="match status" value="1"/>
</dbReference>
<comment type="pathway">
    <text evidence="1 4">Metabolic intermediate biosynthesis; chorismate biosynthesis; chorismate from D-erythrose 4-phosphate and phosphoenolpyruvate: step 4/7.</text>
</comment>
<dbReference type="HAMAP" id="MF_00222">
    <property type="entry name" value="Shikimate_DH_AroE"/>
    <property type="match status" value="1"/>
</dbReference>
<dbReference type="GO" id="GO:0005829">
    <property type="term" value="C:cytosol"/>
    <property type="evidence" value="ECO:0007669"/>
    <property type="project" value="TreeGrafter"/>
</dbReference>
<name>A0A7W6IMW8_9HYPH</name>
<dbReference type="GO" id="GO:0050661">
    <property type="term" value="F:NADP binding"/>
    <property type="evidence" value="ECO:0007669"/>
    <property type="project" value="TreeGrafter"/>
</dbReference>
<keyword evidence="4" id="KW-0521">NADP</keyword>
<reference evidence="7 8" key="1">
    <citation type="submission" date="2020-08" db="EMBL/GenBank/DDBJ databases">
        <title>Genomic Encyclopedia of Type Strains, Phase IV (KMG-IV): sequencing the most valuable type-strain genomes for metagenomic binning, comparative biology and taxonomic classification.</title>
        <authorList>
            <person name="Goeker M."/>
        </authorList>
    </citation>
    <scope>NUCLEOTIDE SEQUENCE [LARGE SCALE GENOMIC DNA]</scope>
    <source>
        <strain evidence="7 8">DSM 23447</strain>
    </source>
</reference>
<evidence type="ECO:0000256" key="2">
    <source>
        <dbReference type="ARBA" id="ARBA00023002"/>
    </source>
</evidence>
<dbReference type="GO" id="GO:0019632">
    <property type="term" value="P:shikimate metabolic process"/>
    <property type="evidence" value="ECO:0007669"/>
    <property type="project" value="TreeGrafter"/>
</dbReference>
<dbReference type="GO" id="GO:0009423">
    <property type="term" value="P:chorismate biosynthetic process"/>
    <property type="evidence" value="ECO:0007669"/>
    <property type="project" value="UniProtKB-UniRule"/>
</dbReference>
<evidence type="ECO:0000256" key="4">
    <source>
        <dbReference type="HAMAP-Rule" id="MF_00222"/>
    </source>
</evidence>
<evidence type="ECO:0000256" key="3">
    <source>
        <dbReference type="ARBA" id="ARBA00023141"/>
    </source>
</evidence>
<comment type="similarity">
    <text evidence="4">Belongs to the shikimate dehydrogenase family.</text>
</comment>
<dbReference type="PANTHER" id="PTHR21089:SF1">
    <property type="entry name" value="BIFUNCTIONAL 3-DEHYDROQUINATE DEHYDRATASE_SHIKIMATE DEHYDROGENASE, CHLOROPLASTIC"/>
    <property type="match status" value="1"/>
</dbReference>
<organism evidence="7 8">
    <name type="scientific">Devosia subaequoris</name>
    <dbReference type="NCBI Taxonomy" id="395930"/>
    <lineage>
        <taxon>Bacteria</taxon>
        <taxon>Pseudomonadati</taxon>
        <taxon>Pseudomonadota</taxon>
        <taxon>Alphaproteobacteria</taxon>
        <taxon>Hyphomicrobiales</taxon>
        <taxon>Devosiaceae</taxon>
        <taxon>Devosia</taxon>
    </lineage>
</organism>
<feature type="binding site" evidence="4">
    <location>
        <position position="94"/>
    </location>
    <ligand>
        <name>shikimate</name>
        <dbReference type="ChEBI" id="CHEBI:36208"/>
    </ligand>
</feature>
<proteinExistence type="inferred from homology"/>
<dbReference type="PANTHER" id="PTHR21089">
    <property type="entry name" value="SHIKIMATE DEHYDROGENASE"/>
    <property type="match status" value="1"/>
</dbReference>
<evidence type="ECO:0000313" key="8">
    <source>
        <dbReference type="Proteomes" id="UP000547011"/>
    </source>
</evidence>
<comment type="catalytic activity">
    <reaction evidence="4">
        <text>shikimate + NADP(+) = 3-dehydroshikimate + NADPH + H(+)</text>
        <dbReference type="Rhea" id="RHEA:17737"/>
        <dbReference type="ChEBI" id="CHEBI:15378"/>
        <dbReference type="ChEBI" id="CHEBI:16630"/>
        <dbReference type="ChEBI" id="CHEBI:36208"/>
        <dbReference type="ChEBI" id="CHEBI:57783"/>
        <dbReference type="ChEBI" id="CHEBI:58349"/>
        <dbReference type="EC" id="1.1.1.25"/>
    </reaction>
</comment>
<dbReference type="SUPFAM" id="SSF51735">
    <property type="entry name" value="NAD(P)-binding Rossmann-fold domains"/>
    <property type="match status" value="1"/>
</dbReference>
<dbReference type="Pfam" id="PF18317">
    <property type="entry name" value="SDH_C"/>
    <property type="match status" value="1"/>
</dbReference>
<dbReference type="InterPro" id="IPR036291">
    <property type="entry name" value="NAD(P)-bd_dom_sf"/>
</dbReference>
<dbReference type="EMBL" id="JACIEW010000003">
    <property type="protein sequence ID" value="MBB4052117.1"/>
    <property type="molecule type" value="Genomic_DNA"/>
</dbReference>
<gene>
    <name evidence="4" type="primary">aroE</name>
    <name evidence="7" type="ORF">GGR20_001759</name>
</gene>
<dbReference type="EC" id="1.1.1.25" evidence="4"/>
<feature type="binding site" evidence="4">
    <location>
        <position position="253"/>
    </location>
    <ligand>
        <name>shikimate</name>
        <dbReference type="ChEBI" id="CHEBI:36208"/>
    </ligand>
</feature>
<feature type="binding site" evidence="4">
    <location>
        <position position="281"/>
    </location>
    <ligand>
        <name>shikimate</name>
        <dbReference type="ChEBI" id="CHEBI:36208"/>
    </ligand>
</feature>
<dbReference type="AlphaFoldDB" id="A0A7W6IMW8"/>
<dbReference type="InterPro" id="IPR041121">
    <property type="entry name" value="SDH_C"/>
</dbReference>
<evidence type="ECO:0000259" key="5">
    <source>
        <dbReference type="Pfam" id="PF08501"/>
    </source>
</evidence>
<feature type="binding site" evidence="4">
    <location>
        <begin position="158"/>
        <end position="162"/>
    </location>
    <ligand>
        <name>NADP(+)</name>
        <dbReference type="ChEBI" id="CHEBI:58349"/>
    </ligand>
</feature>
<feature type="active site" description="Proton acceptor" evidence="4">
    <location>
        <position position="98"/>
    </location>
</feature>
<feature type="binding site" evidence="4">
    <location>
        <position position="274"/>
    </location>
    <ligand>
        <name>NADP(+)</name>
        <dbReference type="ChEBI" id="CHEBI:58349"/>
    </ligand>
</feature>
<feature type="domain" description="Shikimate dehydrogenase substrate binding N-terminal" evidence="5">
    <location>
        <begin position="34"/>
        <end position="121"/>
    </location>
</feature>
<dbReference type="UniPathway" id="UPA00053">
    <property type="reaction ID" value="UER00087"/>
</dbReference>
<dbReference type="InterPro" id="IPR013708">
    <property type="entry name" value="Shikimate_DH-bd_N"/>
</dbReference>
<feature type="binding site" evidence="4">
    <location>
        <position position="251"/>
    </location>
    <ligand>
        <name>NADP(+)</name>
        <dbReference type="ChEBI" id="CHEBI:58349"/>
    </ligand>
</feature>
<dbReference type="CDD" id="cd01065">
    <property type="entry name" value="NAD_bind_Shikimate_DH"/>
    <property type="match status" value="1"/>
</dbReference>
<feature type="binding site" evidence="4">
    <location>
        <position position="119"/>
    </location>
    <ligand>
        <name>shikimate</name>
        <dbReference type="ChEBI" id="CHEBI:36208"/>
    </ligand>
</feature>
<dbReference type="GO" id="GO:0009073">
    <property type="term" value="P:aromatic amino acid family biosynthetic process"/>
    <property type="evidence" value="ECO:0007669"/>
    <property type="project" value="UniProtKB-KW"/>
</dbReference>
<dbReference type="Pfam" id="PF08501">
    <property type="entry name" value="Shikimate_dh_N"/>
    <property type="match status" value="1"/>
</dbReference>
<comment type="function">
    <text evidence="4">Involved in the biosynthesis of the chorismate, which leads to the biosynthesis of aromatic amino acids. Catalyzes the reversible NADPH linked reduction of 3-dehydroshikimate (DHSA) to yield shikimate (SA).</text>
</comment>
<feature type="binding site" evidence="4">
    <location>
        <begin position="42"/>
        <end position="44"/>
    </location>
    <ligand>
        <name>shikimate</name>
        <dbReference type="ChEBI" id="CHEBI:36208"/>
    </ligand>
</feature>